<dbReference type="InterPro" id="IPR003439">
    <property type="entry name" value="ABC_transporter-like_ATP-bd"/>
</dbReference>
<dbReference type="InterPro" id="IPR017871">
    <property type="entry name" value="ABC_transporter-like_CS"/>
</dbReference>
<feature type="transmembrane region" description="Helical" evidence="10">
    <location>
        <begin position="71"/>
        <end position="93"/>
    </location>
</feature>
<dbReference type="Pfam" id="PF00005">
    <property type="entry name" value="ABC_tran"/>
    <property type="match status" value="1"/>
</dbReference>
<sequence length="639" mass="68589">MSMEGAAWSSLYRISSAKNGSNKFSKETLKRILSFAVPYRVKLILFIALSVVSAFLAVATPVLAGQVVNEIIAEAPVGTIIWLAVVIALVAVADTGVGLLTRWYSARIGEGVILDLRTAVFDHVQKMPIAFFTRTRTGALVSRLNNDVIGAQQAFSGTLSGVVSNLVALILTLIVMLSTSVLVTVLAIIMLPIFLLPARRMGSRLASLRREAADYNSTMSTQMTERFSAPGATLVKLFGRPDEESEEFRARAARVRDIGVRMAMLQWVFFSALMLVSALALALVYGLGGSLALGGALDTGEVVTLALLLTRLYAPLTSLANARVEIMSALVSFERVFEVLDLDPLIKEKPGAGSIPDGPVGVEFDEVRFAYPSADKVSLASLEEVSTLDTRGGEEVLHGVSFRIEPGQTVALVGTSGAGKSTIAQLLARLYDVDSGAVRIGGMDVRDATFESLRQTLGMVTQDGHLFHETIASNLRLARPDATDGELWDAVRRARLETLIRSLPDQLDTMVGERGYRLSGGERQRMTIARLLLAQPRVVILDEATAALDSTSEAAVQAALTEALEGRTALVIAHRLSTIRSADQILVIEDGHIAERGTHEELLAQGGRYAELHRTQFAVQKTVAPDEPAEALTATGPGT</sequence>
<dbReference type="GO" id="GO:0015421">
    <property type="term" value="F:ABC-type oligopeptide transporter activity"/>
    <property type="evidence" value="ECO:0007669"/>
    <property type="project" value="TreeGrafter"/>
</dbReference>
<dbReference type="EMBL" id="FNDT01000005">
    <property type="protein sequence ID" value="SDI05397.1"/>
    <property type="molecule type" value="Genomic_DNA"/>
</dbReference>
<feature type="transmembrane region" description="Helical" evidence="10">
    <location>
        <begin position="166"/>
        <end position="196"/>
    </location>
</feature>
<feature type="transmembrane region" description="Helical" evidence="10">
    <location>
        <begin position="264"/>
        <end position="285"/>
    </location>
</feature>
<dbReference type="SUPFAM" id="SSF52540">
    <property type="entry name" value="P-loop containing nucleoside triphosphate hydrolases"/>
    <property type="match status" value="1"/>
</dbReference>
<feature type="domain" description="ABC transmembrane type-1" evidence="12">
    <location>
        <begin position="44"/>
        <end position="328"/>
    </location>
</feature>
<dbReference type="GO" id="GO:0005524">
    <property type="term" value="F:ATP binding"/>
    <property type="evidence" value="ECO:0007669"/>
    <property type="project" value="UniProtKB-KW"/>
</dbReference>
<dbReference type="SMART" id="SM00382">
    <property type="entry name" value="AAA"/>
    <property type="match status" value="1"/>
</dbReference>
<keyword evidence="2" id="KW-0813">Transport</keyword>
<dbReference type="STRING" id="335973.SAMN04488693_105182"/>
<dbReference type="PROSITE" id="PS50929">
    <property type="entry name" value="ABC_TM1F"/>
    <property type="match status" value="1"/>
</dbReference>
<dbReference type="Gene3D" id="1.20.1560.10">
    <property type="entry name" value="ABC transporter type 1, transmembrane domain"/>
    <property type="match status" value="1"/>
</dbReference>
<dbReference type="InterPro" id="IPR003593">
    <property type="entry name" value="AAA+_ATPase"/>
</dbReference>
<keyword evidence="8 10" id="KW-0472">Membrane</keyword>
<comment type="similarity">
    <text evidence="9">Belongs to the ABC transporter superfamily. Lipid exporter (TC 3.A.1.106) family.</text>
</comment>
<accession>A0A1G8HFD7</accession>
<dbReference type="AlphaFoldDB" id="A0A1G8HFD7"/>
<evidence type="ECO:0000256" key="10">
    <source>
        <dbReference type="SAM" id="Phobius"/>
    </source>
</evidence>
<dbReference type="Proteomes" id="UP000199258">
    <property type="component" value="Unassembled WGS sequence"/>
</dbReference>
<keyword evidence="3" id="KW-1003">Cell membrane</keyword>
<evidence type="ECO:0000259" key="12">
    <source>
        <dbReference type="PROSITE" id="PS50929"/>
    </source>
</evidence>
<evidence type="ECO:0000256" key="5">
    <source>
        <dbReference type="ARBA" id="ARBA00022741"/>
    </source>
</evidence>
<dbReference type="PANTHER" id="PTHR43394">
    <property type="entry name" value="ATP-DEPENDENT PERMEASE MDL1, MITOCHONDRIAL"/>
    <property type="match status" value="1"/>
</dbReference>
<dbReference type="InterPro" id="IPR011527">
    <property type="entry name" value="ABC1_TM_dom"/>
</dbReference>
<feature type="domain" description="ABC transporter" evidence="11">
    <location>
        <begin position="380"/>
        <end position="615"/>
    </location>
</feature>
<dbReference type="OrthoDB" id="9806127at2"/>
<evidence type="ECO:0000256" key="2">
    <source>
        <dbReference type="ARBA" id="ARBA00022448"/>
    </source>
</evidence>
<evidence type="ECO:0000259" key="11">
    <source>
        <dbReference type="PROSITE" id="PS50893"/>
    </source>
</evidence>
<dbReference type="InterPro" id="IPR039421">
    <property type="entry name" value="Type_1_exporter"/>
</dbReference>
<keyword evidence="6 13" id="KW-0067">ATP-binding</keyword>
<dbReference type="CDD" id="cd18550">
    <property type="entry name" value="ABC_6TM_exporter_like"/>
    <property type="match status" value="1"/>
</dbReference>
<dbReference type="RefSeq" id="WP_090585798.1">
    <property type="nucleotide sequence ID" value="NZ_FNDT01000005.1"/>
</dbReference>
<comment type="subcellular location">
    <subcellularLocation>
        <location evidence="1">Cell membrane</location>
        <topology evidence="1">Multi-pass membrane protein</topology>
    </subcellularLocation>
</comment>
<dbReference type="InterPro" id="IPR036640">
    <property type="entry name" value="ABC1_TM_sf"/>
</dbReference>
<proteinExistence type="inferred from homology"/>
<protein>
    <submittedName>
        <fullName evidence="13">ATP-binding cassette, subfamily C</fullName>
    </submittedName>
</protein>
<feature type="transmembrane region" description="Helical" evidence="10">
    <location>
        <begin position="43"/>
        <end position="64"/>
    </location>
</feature>
<dbReference type="Pfam" id="PF00664">
    <property type="entry name" value="ABC_membrane"/>
    <property type="match status" value="1"/>
</dbReference>
<evidence type="ECO:0000256" key="9">
    <source>
        <dbReference type="ARBA" id="ARBA00061644"/>
    </source>
</evidence>
<evidence type="ECO:0000256" key="1">
    <source>
        <dbReference type="ARBA" id="ARBA00004651"/>
    </source>
</evidence>
<dbReference type="SUPFAM" id="SSF90123">
    <property type="entry name" value="ABC transporter transmembrane region"/>
    <property type="match status" value="1"/>
</dbReference>
<evidence type="ECO:0000256" key="4">
    <source>
        <dbReference type="ARBA" id="ARBA00022692"/>
    </source>
</evidence>
<dbReference type="GO" id="GO:0016887">
    <property type="term" value="F:ATP hydrolysis activity"/>
    <property type="evidence" value="ECO:0007669"/>
    <property type="project" value="InterPro"/>
</dbReference>
<evidence type="ECO:0000313" key="13">
    <source>
        <dbReference type="EMBL" id="SDI05397.1"/>
    </source>
</evidence>
<organism evidence="13 14">
    <name type="scientific">Arthrobacter subterraneus</name>
    <dbReference type="NCBI Taxonomy" id="335973"/>
    <lineage>
        <taxon>Bacteria</taxon>
        <taxon>Bacillati</taxon>
        <taxon>Actinomycetota</taxon>
        <taxon>Actinomycetes</taxon>
        <taxon>Micrococcales</taxon>
        <taxon>Micrococcaceae</taxon>
        <taxon>Arthrobacter</taxon>
    </lineage>
</organism>
<evidence type="ECO:0000256" key="6">
    <source>
        <dbReference type="ARBA" id="ARBA00022840"/>
    </source>
</evidence>
<dbReference type="FunFam" id="3.40.50.300:FF:000299">
    <property type="entry name" value="ABC transporter ATP-binding protein/permease"/>
    <property type="match status" value="1"/>
</dbReference>
<dbReference type="PROSITE" id="PS50893">
    <property type="entry name" value="ABC_TRANSPORTER_2"/>
    <property type="match status" value="1"/>
</dbReference>
<dbReference type="Gene3D" id="3.40.50.300">
    <property type="entry name" value="P-loop containing nucleotide triphosphate hydrolases"/>
    <property type="match status" value="1"/>
</dbReference>
<reference evidence="13 14" key="1">
    <citation type="submission" date="2016-10" db="EMBL/GenBank/DDBJ databases">
        <authorList>
            <person name="de Groot N.N."/>
        </authorList>
    </citation>
    <scope>NUCLEOTIDE SEQUENCE [LARGE SCALE GENOMIC DNA]</scope>
    <source>
        <strain evidence="13 14">NP_1H</strain>
    </source>
</reference>
<dbReference type="PROSITE" id="PS00211">
    <property type="entry name" value="ABC_TRANSPORTER_1"/>
    <property type="match status" value="1"/>
</dbReference>
<gene>
    <name evidence="13" type="ORF">SAMN04488693_105182</name>
</gene>
<dbReference type="GO" id="GO:0005886">
    <property type="term" value="C:plasma membrane"/>
    <property type="evidence" value="ECO:0007669"/>
    <property type="project" value="UniProtKB-SubCell"/>
</dbReference>
<keyword evidence="4 10" id="KW-0812">Transmembrane</keyword>
<name>A0A1G8HFD7_9MICC</name>
<keyword evidence="5" id="KW-0547">Nucleotide-binding</keyword>
<evidence type="ECO:0000256" key="7">
    <source>
        <dbReference type="ARBA" id="ARBA00022989"/>
    </source>
</evidence>
<keyword evidence="7 10" id="KW-1133">Transmembrane helix</keyword>
<dbReference type="InterPro" id="IPR027417">
    <property type="entry name" value="P-loop_NTPase"/>
</dbReference>
<evidence type="ECO:0000313" key="14">
    <source>
        <dbReference type="Proteomes" id="UP000199258"/>
    </source>
</evidence>
<evidence type="ECO:0000256" key="3">
    <source>
        <dbReference type="ARBA" id="ARBA00022475"/>
    </source>
</evidence>
<keyword evidence="14" id="KW-1185">Reference proteome</keyword>
<dbReference type="PANTHER" id="PTHR43394:SF1">
    <property type="entry name" value="ATP-BINDING CASSETTE SUB-FAMILY B MEMBER 10, MITOCHONDRIAL"/>
    <property type="match status" value="1"/>
</dbReference>
<evidence type="ECO:0000256" key="8">
    <source>
        <dbReference type="ARBA" id="ARBA00023136"/>
    </source>
</evidence>